<protein>
    <submittedName>
        <fullName evidence="1">Uncharacterized protein</fullName>
    </submittedName>
</protein>
<accession>A0A1J5PTY1</accession>
<evidence type="ECO:0000313" key="1">
    <source>
        <dbReference type="EMBL" id="OIQ71199.1"/>
    </source>
</evidence>
<reference evidence="1" key="1">
    <citation type="submission" date="2016-10" db="EMBL/GenBank/DDBJ databases">
        <title>Sequence of Gallionella enrichment culture.</title>
        <authorList>
            <person name="Poehlein A."/>
            <person name="Muehling M."/>
            <person name="Daniel R."/>
        </authorList>
    </citation>
    <scope>NUCLEOTIDE SEQUENCE</scope>
</reference>
<comment type="caution">
    <text evidence="1">The sequence shown here is derived from an EMBL/GenBank/DDBJ whole genome shotgun (WGS) entry which is preliminary data.</text>
</comment>
<organism evidence="1">
    <name type="scientific">mine drainage metagenome</name>
    <dbReference type="NCBI Taxonomy" id="410659"/>
    <lineage>
        <taxon>unclassified sequences</taxon>
        <taxon>metagenomes</taxon>
        <taxon>ecological metagenomes</taxon>
    </lineage>
</organism>
<proteinExistence type="predicted"/>
<dbReference type="EMBL" id="MLJW01003839">
    <property type="protein sequence ID" value="OIQ71199.1"/>
    <property type="molecule type" value="Genomic_DNA"/>
</dbReference>
<gene>
    <name evidence="1" type="ORF">GALL_471830</name>
</gene>
<name>A0A1J5PTY1_9ZZZZ</name>
<sequence>MAIVPIDSPITATRRLALAASIRADRTNATPQAISAAVPA</sequence>
<dbReference type="AlphaFoldDB" id="A0A1J5PTY1"/>